<evidence type="ECO:0000256" key="3">
    <source>
        <dbReference type="PIRSR" id="PIRSR000390-2"/>
    </source>
</evidence>
<dbReference type="GO" id="GO:0030170">
    <property type="term" value="F:pyridoxal phosphate binding"/>
    <property type="evidence" value="ECO:0007669"/>
    <property type="project" value="TreeGrafter"/>
</dbReference>
<keyword evidence="5" id="KW-0808">Transferase</keyword>
<dbReference type="Pfam" id="PF01041">
    <property type="entry name" value="DegT_DnrJ_EryC1"/>
    <property type="match status" value="1"/>
</dbReference>
<dbReference type="InterPro" id="IPR015421">
    <property type="entry name" value="PyrdxlP-dep_Trfase_major"/>
</dbReference>
<comment type="similarity">
    <text evidence="4">Belongs to the DegT/DnrJ/EryC1 family.</text>
</comment>
<dbReference type="Proteomes" id="UP000244441">
    <property type="component" value="Chromosome"/>
</dbReference>
<feature type="active site" description="Proton acceptor" evidence="2">
    <location>
        <position position="191"/>
    </location>
</feature>
<dbReference type="RefSeq" id="WP_108603834.1">
    <property type="nucleotide sequence ID" value="NZ_CP026604.1"/>
</dbReference>
<dbReference type="SUPFAM" id="SSF53383">
    <property type="entry name" value="PLP-dependent transferases"/>
    <property type="match status" value="1"/>
</dbReference>
<feature type="modified residue" description="N6-(pyridoxal phosphate)lysine" evidence="3">
    <location>
        <position position="191"/>
    </location>
</feature>
<dbReference type="OrthoDB" id="9804264at2"/>
<dbReference type="InterPro" id="IPR015422">
    <property type="entry name" value="PyrdxlP-dep_Trfase_small"/>
</dbReference>
<name>A0A2S0VU81_9ALTE</name>
<sequence>MQFIDLQAQYQSLKARIDNRIQTVLEHGKYILGPEVTELEAQLSRYVGVKHTITCANGTDALQLALMTFDVKAGDAVFVPTFTFFASAEVIALAGATPIFVDVELDTFNLSPQSLEAAINAVKQESQLNLKAVISVDLFGLPANYEAIDRIAKQYDLLVIEDAAQGFGGAINSKKAGSFGDIATTSFFPAKPLGCYGDGGAIFTDNDEYSEKLKSLRVHGKGRDKYDNVRIGLNSRLDTIQAAILLEKLAVFDDELAARNRVANNYHSALSDKFFVPTIPQTFGSSWAQYTLQVEHQPELQQLLKRYDIPSAVYYQTCMHQQSVFQGNKLYTSLQNAEKLAATVISLPMHPYLDKQEQTKIIDVLLNN</sequence>
<dbReference type="PIRSF" id="PIRSF000390">
    <property type="entry name" value="PLP_StrS"/>
    <property type="match status" value="1"/>
</dbReference>
<gene>
    <name evidence="5" type="ORF">C2869_15610</name>
</gene>
<dbReference type="Gene3D" id="3.90.1150.10">
    <property type="entry name" value="Aspartate Aminotransferase, domain 1"/>
    <property type="match status" value="1"/>
</dbReference>
<evidence type="ECO:0000256" key="4">
    <source>
        <dbReference type="RuleBase" id="RU004508"/>
    </source>
</evidence>
<keyword evidence="1 3" id="KW-0663">Pyridoxal phosphate</keyword>
<dbReference type="InterPro" id="IPR015424">
    <property type="entry name" value="PyrdxlP-dep_Trfase"/>
</dbReference>
<proteinExistence type="inferred from homology"/>
<reference evidence="5 6" key="1">
    <citation type="submission" date="2018-01" db="EMBL/GenBank/DDBJ databases">
        <title>Genome sequence of a Cantenovulum-like bacteria.</title>
        <authorList>
            <person name="Tan W.R."/>
            <person name="Lau N.-S."/>
            <person name="Go F."/>
            <person name="Amirul A.-A.A."/>
        </authorList>
    </citation>
    <scope>NUCLEOTIDE SEQUENCE [LARGE SCALE GENOMIC DNA]</scope>
    <source>
        <strain evidence="5 6">CCB-QB4</strain>
    </source>
</reference>
<dbReference type="GO" id="GO:0008483">
    <property type="term" value="F:transaminase activity"/>
    <property type="evidence" value="ECO:0007669"/>
    <property type="project" value="UniProtKB-KW"/>
</dbReference>
<organism evidence="5 6">
    <name type="scientific">Saccharobesus litoralis</name>
    <dbReference type="NCBI Taxonomy" id="2172099"/>
    <lineage>
        <taxon>Bacteria</taxon>
        <taxon>Pseudomonadati</taxon>
        <taxon>Pseudomonadota</taxon>
        <taxon>Gammaproteobacteria</taxon>
        <taxon>Alteromonadales</taxon>
        <taxon>Alteromonadaceae</taxon>
        <taxon>Saccharobesus</taxon>
    </lineage>
</organism>
<dbReference type="CDD" id="cd00616">
    <property type="entry name" value="AHBA_syn"/>
    <property type="match status" value="1"/>
</dbReference>
<dbReference type="EMBL" id="CP026604">
    <property type="protein sequence ID" value="AWB67765.1"/>
    <property type="molecule type" value="Genomic_DNA"/>
</dbReference>
<dbReference type="AlphaFoldDB" id="A0A2S0VU81"/>
<dbReference type="Gene3D" id="3.40.640.10">
    <property type="entry name" value="Type I PLP-dependent aspartate aminotransferase-like (Major domain)"/>
    <property type="match status" value="1"/>
</dbReference>
<dbReference type="PANTHER" id="PTHR30244:SF42">
    <property type="entry name" value="UDP-2-ACETAMIDO-2-DEOXY-3-OXO-D-GLUCURONATE AMINOTRANSFERASE"/>
    <property type="match status" value="1"/>
</dbReference>
<keyword evidence="5" id="KW-0032">Aminotransferase</keyword>
<keyword evidence="6" id="KW-1185">Reference proteome</keyword>
<evidence type="ECO:0000256" key="1">
    <source>
        <dbReference type="ARBA" id="ARBA00022898"/>
    </source>
</evidence>
<evidence type="ECO:0000313" key="6">
    <source>
        <dbReference type="Proteomes" id="UP000244441"/>
    </source>
</evidence>
<evidence type="ECO:0000313" key="5">
    <source>
        <dbReference type="EMBL" id="AWB67765.1"/>
    </source>
</evidence>
<protein>
    <submittedName>
        <fullName evidence="5">Aminotransferase DegT</fullName>
    </submittedName>
</protein>
<dbReference type="PANTHER" id="PTHR30244">
    <property type="entry name" value="TRANSAMINASE"/>
    <property type="match status" value="1"/>
</dbReference>
<dbReference type="GO" id="GO:0000271">
    <property type="term" value="P:polysaccharide biosynthetic process"/>
    <property type="evidence" value="ECO:0007669"/>
    <property type="project" value="TreeGrafter"/>
</dbReference>
<accession>A0A2S0VU81</accession>
<dbReference type="KEGG" id="cate:C2869_15610"/>
<evidence type="ECO:0000256" key="2">
    <source>
        <dbReference type="PIRSR" id="PIRSR000390-1"/>
    </source>
</evidence>
<dbReference type="InterPro" id="IPR000653">
    <property type="entry name" value="DegT/StrS_aminotransferase"/>
</dbReference>